<gene>
    <name evidence="2" type="primary">FAM47C</name>
    <name evidence="2" type="ORF">N1851_003851</name>
</gene>
<feature type="compositionally biased region" description="Polar residues" evidence="1">
    <location>
        <begin position="443"/>
        <end position="454"/>
    </location>
</feature>
<reference evidence="2" key="1">
    <citation type="journal article" date="2023" name="Front. Mar. Sci.">
        <title>A new Merluccius polli reference genome to investigate the effects of global change in West African waters.</title>
        <authorList>
            <person name="Mateo J.L."/>
            <person name="Blanco-Fernandez C."/>
            <person name="Garcia-Vazquez E."/>
            <person name="Machado-Schiaffino G."/>
        </authorList>
    </citation>
    <scope>NUCLEOTIDE SEQUENCE</scope>
    <source>
        <strain evidence="2">C29</strain>
        <tissue evidence="2">Fin</tissue>
    </source>
</reference>
<protein>
    <submittedName>
        <fullName evidence="2">Uncharacterized protein</fullName>
    </submittedName>
</protein>
<dbReference type="Proteomes" id="UP001174136">
    <property type="component" value="Unassembled WGS sequence"/>
</dbReference>
<organism evidence="2 3">
    <name type="scientific">Merluccius polli</name>
    <name type="common">Benguela hake</name>
    <name type="synonym">Merluccius cadenati</name>
    <dbReference type="NCBI Taxonomy" id="89951"/>
    <lineage>
        <taxon>Eukaryota</taxon>
        <taxon>Metazoa</taxon>
        <taxon>Chordata</taxon>
        <taxon>Craniata</taxon>
        <taxon>Vertebrata</taxon>
        <taxon>Euteleostomi</taxon>
        <taxon>Actinopterygii</taxon>
        <taxon>Neopterygii</taxon>
        <taxon>Teleostei</taxon>
        <taxon>Neoteleostei</taxon>
        <taxon>Acanthomorphata</taxon>
        <taxon>Zeiogadaria</taxon>
        <taxon>Gadariae</taxon>
        <taxon>Gadiformes</taxon>
        <taxon>Gadoidei</taxon>
        <taxon>Merlucciidae</taxon>
        <taxon>Merluccius</taxon>
    </lineage>
</organism>
<feature type="region of interest" description="Disordered" evidence="1">
    <location>
        <begin position="170"/>
        <end position="411"/>
    </location>
</feature>
<dbReference type="AlphaFoldDB" id="A0AA47PA51"/>
<comment type="caution">
    <text evidence="2">The sequence shown here is derived from an EMBL/GenBank/DDBJ whole genome shotgun (WGS) entry which is preliminary data.</text>
</comment>
<evidence type="ECO:0000313" key="3">
    <source>
        <dbReference type="Proteomes" id="UP001174136"/>
    </source>
</evidence>
<feature type="region of interest" description="Disordered" evidence="1">
    <location>
        <begin position="505"/>
        <end position="562"/>
    </location>
</feature>
<evidence type="ECO:0000256" key="1">
    <source>
        <dbReference type="SAM" id="MobiDB-lite"/>
    </source>
</evidence>
<dbReference type="EMBL" id="JAOPHQ010000587">
    <property type="protein sequence ID" value="KAK0154055.1"/>
    <property type="molecule type" value="Genomic_DNA"/>
</dbReference>
<feature type="region of interest" description="Disordered" evidence="1">
    <location>
        <begin position="443"/>
        <end position="477"/>
    </location>
</feature>
<feature type="region of interest" description="Disordered" evidence="1">
    <location>
        <begin position="55"/>
        <end position="78"/>
    </location>
</feature>
<accession>A0AA47PA51</accession>
<keyword evidence="3" id="KW-1185">Reference proteome</keyword>
<proteinExistence type="predicted"/>
<feature type="compositionally biased region" description="Basic and acidic residues" evidence="1">
    <location>
        <begin position="523"/>
        <end position="535"/>
    </location>
</feature>
<name>A0AA47PA51_MERPO</name>
<feature type="compositionally biased region" description="Pro residues" evidence="1">
    <location>
        <begin position="539"/>
        <end position="548"/>
    </location>
</feature>
<sequence>MGSSDEAIGKLLFRMTYAGRLTVGTVERPNHPAAISLRLIPGRLSARRRKIAPLLVSDRGGPSGEYGSSPYKSNPKRPWDPPVLLARRPWDPPPVLLARRPWDPPVVLARRSRDPPPVVLARRPWDPPPVVLARRPWDPPPVLLAGGHGIHLSSSPGGHGIPTCPPRPAAMGSTCPPRPAAMGSTTCPPRPAAMGSTTCRPRPAAMGSTTCRPRPAAMGSTCPPRRRPWDPPLSSSPGGHGIHHLSSSPGGHGIHLSSSPGGHGIHHLSSSPGGHGIHHLSSSPGGHGIHHLSSSPGGHGIHLSSSPGGHGIHHLSSSPGGHGIHLSSSPGGHGIHHLSSSPGGHGIHHLSSSPGGHGIHHLSSSPGGHGIHLSSSPGGHGIHHLSSSPGGHGIHHLSSSPGPAPAKADAEGGDLEFAVEPDRQRPVAEDCRSQNVWLSPSFLPSQTTAISPDFNSRRPLPSDQRKLAPPPGPRSLLDIVTHAHKSQRDAQPGAPGSFLLSVRDEADRREGSAPPHRHGGAVHRHEPDARFETHVSGRPPWPAPPPPSGKGVTLGRPSTGPEWTVEHCSTAPGPPAVPDKTAGIQQVLYEMCIG</sequence>
<evidence type="ECO:0000313" key="2">
    <source>
        <dbReference type="EMBL" id="KAK0154055.1"/>
    </source>
</evidence>